<proteinExistence type="predicted"/>
<dbReference type="HOGENOM" id="CLU_1720124_0_0_0"/>
<dbReference type="STRING" id="869210.Marky_2105"/>
<keyword evidence="2" id="KW-1185">Reference proteome</keyword>
<reference evidence="1 2" key="1">
    <citation type="journal article" date="2012" name="Stand. Genomic Sci.">
        <title>Complete genome sequence of the aerobic, heterotroph Marinithermus hydrothermalis type strain (T1(T)) from a deep-sea hydrothermal vent chimney.</title>
        <authorList>
            <person name="Copeland A."/>
            <person name="Gu W."/>
            <person name="Yasawong M."/>
            <person name="Lapidus A."/>
            <person name="Lucas S."/>
            <person name="Deshpande S."/>
            <person name="Pagani I."/>
            <person name="Tapia R."/>
            <person name="Cheng J.F."/>
            <person name="Goodwin L.A."/>
            <person name="Pitluck S."/>
            <person name="Liolios K."/>
            <person name="Ivanova N."/>
            <person name="Mavromatis K."/>
            <person name="Mikhailova N."/>
            <person name="Pati A."/>
            <person name="Chen A."/>
            <person name="Palaniappan K."/>
            <person name="Land M."/>
            <person name="Pan C."/>
            <person name="Brambilla E.M."/>
            <person name="Rohde M."/>
            <person name="Tindall B.J."/>
            <person name="Sikorski J."/>
            <person name="Goker M."/>
            <person name="Detter J.C."/>
            <person name="Bristow J."/>
            <person name="Eisen J.A."/>
            <person name="Markowitz V."/>
            <person name="Hugenholtz P."/>
            <person name="Kyrpides N.C."/>
            <person name="Klenk H.P."/>
            <person name="Woyke T."/>
        </authorList>
    </citation>
    <scope>NUCLEOTIDE SEQUENCE [LARGE SCALE GENOMIC DNA]</scope>
    <source>
        <strain evidence="2">DSM 14884 / JCM 11576 / T1</strain>
    </source>
</reference>
<gene>
    <name evidence="1" type="ordered locus">Marky_2105</name>
</gene>
<name>F2NPQ4_MARHT</name>
<sequence>MVKQAAIVLALTGGVALADGCALVLQALNPPSPQYTRVAQAWIGDKEVFFEQVRVAQGTAHLVARREYPGVTIAFGADPTPPPPSCRALEPEGPQTWVVREALPEISGTRTLTYVFHGKRLVRVQVEEVGSIGFLFFRKAFRFEVVYDLSEE</sequence>
<evidence type="ECO:0000313" key="1">
    <source>
        <dbReference type="EMBL" id="AEB12830.1"/>
    </source>
</evidence>
<dbReference type="RefSeq" id="WP_013704875.1">
    <property type="nucleotide sequence ID" value="NC_015387.1"/>
</dbReference>
<accession>F2NPQ4</accession>
<organism evidence="1 2">
    <name type="scientific">Marinithermus hydrothermalis (strain DSM 14884 / JCM 11576 / T1)</name>
    <dbReference type="NCBI Taxonomy" id="869210"/>
    <lineage>
        <taxon>Bacteria</taxon>
        <taxon>Thermotogati</taxon>
        <taxon>Deinococcota</taxon>
        <taxon>Deinococci</taxon>
        <taxon>Thermales</taxon>
        <taxon>Thermaceae</taxon>
        <taxon>Marinithermus</taxon>
    </lineage>
</organism>
<dbReference type="KEGG" id="mhd:Marky_2105"/>
<protein>
    <submittedName>
        <fullName evidence="1">Uncharacterized protein</fullName>
    </submittedName>
</protein>
<dbReference type="OrthoDB" id="9838628at2"/>
<dbReference type="EMBL" id="CP002630">
    <property type="protein sequence ID" value="AEB12830.1"/>
    <property type="molecule type" value="Genomic_DNA"/>
</dbReference>
<dbReference type="AlphaFoldDB" id="F2NPQ4"/>
<evidence type="ECO:0000313" key="2">
    <source>
        <dbReference type="Proteomes" id="UP000007030"/>
    </source>
</evidence>
<dbReference type="Proteomes" id="UP000007030">
    <property type="component" value="Chromosome"/>
</dbReference>